<evidence type="ECO:0000256" key="5">
    <source>
        <dbReference type="ARBA" id="ARBA00023180"/>
    </source>
</evidence>
<dbReference type="PANTHER" id="PTHR36575">
    <property type="entry name" value="BINDING PROTEIN, PUTATIVE (AFU_ORTHOLOGUE AFUA_1G14430)-RELATED"/>
    <property type="match status" value="1"/>
</dbReference>
<evidence type="ECO:0000313" key="11">
    <source>
        <dbReference type="Proteomes" id="UP000275078"/>
    </source>
</evidence>
<evidence type="ECO:0000256" key="7">
    <source>
        <dbReference type="SAM" id="MobiDB-lite"/>
    </source>
</evidence>
<evidence type="ECO:0000256" key="6">
    <source>
        <dbReference type="ARBA" id="ARBA00034311"/>
    </source>
</evidence>
<sequence length="212" mass="22758">MKFTIATFSSLLTLVASHGIIVNPPARAPGPAFKEACGEQAYSVASKDPYGPIQLWQSVMENPTPACDFSSCKSLKLADSPAPLAWAPGSVVPIQIDIKARHTGYAKVEIIDLKTGLAKGKPLFYWEVYAGSTEAPPAANETDFSVTIPEVHGCEKAGDCALQWWVSAAETTQTYVSCVDFVQPKKVPGCMDKKGPGCKEEKPHGPHGPRRE</sequence>
<dbReference type="InterPro" id="IPR052282">
    <property type="entry name" value="Starch-active_LPMO"/>
</dbReference>
<dbReference type="AlphaFoldDB" id="A0A3N4HDF7"/>
<dbReference type="OrthoDB" id="120613at2759"/>
<proteinExistence type="inferred from homology"/>
<evidence type="ECO:0000256" key="3">
    <source>
        <dbReference type="ARBA" id="ARBA00023008"/>
    </source>
</evidence>
<keyword evidence="11" id="KW-1185">Reference proteome</keyword>
<evidence type="ECO:0000256" key="8">
    <source>
        <dbReference type="SAM" id="SignalP"/>
    </source>
</evidence>
<gene>
    <name evidence="10" type="ORF">BJ508DRAFT_244891</name>
</gene>
<reference evidence="10 11" key="1">
    <citation type="journal article" date="2018" name="Nat. Ecol. Evol.">
        <title>Pezizomycetes genomes reveal the molecular basis of ectomycorrhizal truffle lifestyle.</title>
        <authorList>
            <person name="Murat C."/>
            <person name="Payen T."/>
            <person name="Noel B."/>
            <person name="Kuo A."/>
            <person name="Morin E."/>
            <person name="Chen J."/>
            <person name="Kohler A."/>
            <person name="Krizsan K."/>
            <person name="Balestrini R."/>
            <person name="Da Silva C."/>
            <person name="Montanini B."/>
            <person name="Hainaut M."/>
            <person name="Levati E."/>
            <person name="Barry K.W."/>
            <person name="Belfiori B."/>
            <person name="Cichocki N."/>
            <person name="Clum A."/>
            <person name="Dockter R.B."/>
            <person name="Fauchery L."/>
            <person name="Guy J."/>
            <person name="Iotti M."/>
            <person name="Le Tacon F."/>
            <person name="Lindquist E.A."/>
            <person name="Lipzen A."/>
            <person name="Malagnac F."/>
            <person name="Mello A."/>
            <person name="Molinier V."/>
            <person name="Miyauchi S."/>
            <person name="Poulain J."/>
            <person name="Riccioni C."/>
            <person name="Rubini A."/>
            <person name="Sitrit Y."/>
            <person name="Splivallo R."/>
            <person name="Traeger S."/>
            <person name="Wang M."/>
            <person name="Zifcakova L."/>
            <person name="Wipf D."/>
            <person name="Zambonelli A."/>
            <person name="Paolocci F."/>
            <person name="Nowrousian M."/>
            <person name="Ottonello S."/>
            <person name="Baldrian P."/>
            <person name="Spatafora J.W."/>
            <person name="Henrissat B."/>
            <person name="Nagy L.G."/>
            <person name="Aury J.M."/>
            <person name="Wincker P."/>
            <person name="Grigoriev I.V."/>
            <person name="Bonfante P."/>
            <person name="Martin F.M."/>
        </authorList>
    </citation>
    <scope>NUCLEOTIDE SEQUENCE [LARGE SCALE GENOMIC DNA]</scope>
    <source>
        <strain evidence="10 11">RN42</strain>
    </source>
</reference>
<dbReference type="InterPro" id="IPR004302">
    <property type="entry name" value="Cellulose/chitin-bd_N"/>
</dbReference>
<feature type="chain" id="PRO_5018260620" description="Chitin-binding type-4 domain-containing protein" evidence="8">
    <location>
        <begin position="18"/>
        <end position="212"/>
    </location>
</feature>
<evidence type="ECO:0000256" key="4">
    <source>
        <dbReference type="ARBA" id="ARBA00023157"/>
    </source>
</evidence>
<dbReference type="PANTHER" id="PTHR36575:SF2">
    <property type="entry name" value="CHITIN-BINDING TYPE-4 DOMAIN-CONTAINING PROTEIN-RELATED"/>
    <property type="match status" value="1"/>
</dbReference>
<dbReference type="EMBL" id="ML119866">
    <property type="protein sequence ID" value="RPA72332.1"/>
    <property type="molecule type" value="Genomic_DNA"/>
</dbReference>
<feature type="domain" description="Chitin-binding type-4" evidence="9">
    <location>
        <begin position="18"/>
        <end position="181"/>
    </location>
</feature>
<comment type="similarity">
    <text evidence="6">Belongs to the polysaccharide monooxygenase AA13 family.</text>
</comment>
<organism evidence="10 11">
    <name type="scientific">Ascobolus immersus RN42</name>
    <dbReference type="NCBI Taxonomy" id="1160509"/>
    <lineage>
        <taxon>Eukaryota</taxon>
        <taxon>Fungi</taxon>
        <taxon>Dikarya</taxon>
        <taxon>Ascomycota</taxon>
        <taxon>Pezizomycotina</taxon>
        <taxon>Pezizomycetes</taxon>
        <taxon>Pezizales</taxon>
        <taxon>Ascobolaceae</taxon>
        <taxon>Ascobolus</taxon>
    </lineage>
</organism>
<evidence type="ECO:0000256" key="2">
    <source>
        <dbReference type="ARBA" id="ARBA00022723"/>
    </source>
</evidence>
<feature type="region of interest" description="Disordered" evidence="7">
    <location>
        <begin position="191"/>
        <end position="212"/>
    </location>
</feature>
<keyword evidence="5" id="KW-0325">Glycoprotein</keyword>
<accession>A0A3N4HDF7</accession>
<evidence type="ECO:0000313" key="10">
    <source>
        <dbReference type="EMBL" id="RPA72332.1"/>
    </source>
</evidence>
<dbReference type="GO" id="GO:0046872">
    <property type="term" value="F:metal ion binding"/>
    <property type="evidence" value="ECO:0007669"/>
    <property type="project" value="UniProtKB-KW"/>
</dbReference>
<evidence type="ECO:0000259" key="9">
    <source>
        <dbReference type="Pfam" id="PF03067"/>
    </source>
</evidence>
<dbReference type="Pfam" id="PF03067">
    <property type="entry name" value="LPMO_10"/>
    <property type="match status" value="1"/>
</dbReference>
<keyword evidence="2" id="KW-0479">Metal-binding</keyword>
<dbReference type="Proteomes" id="UP000275078">
    <property type="component" value="Unassembled WGS sequence"/>
</dbReference>
<keyword evidence="3" id="KW-0186">Copper</keyword>
<name>A0A3N4HDF7_ASCIM</name>
<protein>
    <recommendedName>
        <fullName evidence="9">Chitin-binding type-4 domain-containing protein</fullName>
    </recommendedName>
</protein>
<keyword evidence="8" id="KW-0732">Signal</keyword>
<keyword evidence="4" id="KW-1015">Disulfide bond</keyword>
<feature type="signal peptide" evidence="8">
    <location>
        <begin position="1"/>
        <end position="17"/>
    </location>
</feature>
<evidence type="ECO:0000256" key="1">
    <source>
        <dbReference type="ARBA" id="ARBA00001973"/>
    </source>
</evidence>
<comment type="cofactor">
    <cofactor evidence="1">
        <name>Cu(2+)</name>
        <dbReference type="ChEBI" id="CHEBI:29036"/>
    </cofactor>
</comment>
<dbReference type="STRING" id="1160509.A0A3N4HDF7"/>